<gene>
    <name evidence="2" type="ORF">C2845_PM02G26450</name>
</gene>
<evidence type="ECO:0000256" key="1">
    <source>
        <dbReference type="SAM" id="Coils"/>
    </source>
</evidence>
<comment type="caution">
    <text evidence="2">The sequence shown here is derived from an EMBL/GenBank/DDBJ whole genome shotgun (WGS) entry which is preliminary data.</text>
</comment>
<protein>
    <submittedName>
        <fullName evidence="2">Uncharacterized protein</fullName>
    </submittedName>
</protein>
<name>A0A3L6SFX7_PANMI</name>
<accession>A0A3L6SFX7</accession>
<dbReference type="AlphaFoldDB" id="A0A3L6SFX7"/>
<organism evidence="2 3">
    <name type="scientific">Panicum miliaceum</name>
    <name type="common">Proso millet</name>
    <name type="synonym">Broomcorn millet</name>
    <dbReference type="NCBI Taxonomy" id="4540"/>
    <lineage>
        <taxon>Eukaryota</taxon>
        <taxon>Viridiplantae</taxon>
        <taxon>Streptophyta</taxon>
        <taxon>Embryophyta</taxon>
        <taxon>Tracheophyta</taxon>
        <taxon>Spermatophyta</taxon>
        <taxon>Magnoliopsida</taxon>
        <taxon>Liliopsida</taxon>
        <taxon>Poales</taxon>
        <taxon>Poaceae</taxon>
        <taxon>PACMAD clade</taxon>
        <taxon>Panicoideae</taxon>
        <taxon>Panicodae</taxon>
        <taxon>Paniceae</taxon>
        <taxon>Panicinae</taxon>
        <taxon>Panicum</taxon>
        <taxon>Panicum sect. Panicum</taxon>
    </lineage>
</organism>
<dbReference type="CDD" id="cd14686">
    <property type="entry name" value="bZIP"/>
    <property type="match status" value="1"/>
</dbReference>
<keyword evidence="3" id="KW-1185">Reference proteome</keyword>
<dbReference type="Proteomes" id="UP000275267">
    <property type="component" value="Unassembled WGS sequence"/>
</dbReference>
<evidence type="ECO:0000313" key="3">
    <source>
        <dbReference type="Proteomes" id="UP000275267"/>
    </source>
</evidence>
<sequence length="145" mass="16162">MEGGLAHGRVPIADGVVDKENVIVVAKSNNLRPTNTASYRTVVDENDQLKEMNEELRETNRDLKRNNDQLKEKNKILTEENSANPNDTFDETAMTTRSGSYTNKISDETDVDTISLSSGFQWPLDDLGTQTKVAKVVLKRAGNYT</sequence>
<proteinExistence type="predicted"/>
<reference evidence="3" key="1">
    <citation type="journal article" date="2019" name="Nat. Commun.">
        <title>The genome of broomcorn millet.</title>
        <authorList>
            <person name="Zou C."/>
            <person name="Miki D."/>
            <person name="Li D."/>
            <person name="Tang Q."/>
            <person name="Xiao L."/>
            <person name="Rajput S."/>
            <person name="Deng P."/>
            <person name="Jia W."/>
            <person name="Huang R."/>
            <person name="Zhang M."/>
            <person name="Sun Y."/>
            <person name="Hu J."/>
            <person name="Fu X."/>
            <person name="Schnable P.S."/>
            <person name="Li F."/>
            <person name="Zhang H."/>
            <person name="Feng B."/>
            <person name="Zhu X."/>
            <person name="Liu R."/>
            <person name="Schnable J.C."/>
            <person name="Zhu J.-K."/>
            <person name="Zhang H."/>
        </authorList>
    </citation>
    <scope>NUCLEOTIDE SEQUENCE [LARGE SCALE GENOMIC DNA]</scope>
</reference>
<keyword evidence="1" id="KW-0175">Coiled coil</keyword>
<dbReference type="OrthoDB" id="696382at2759"/>
<dbReference type="EMBL" id="PQIB02000005">
    <property type="protein sequence ID" value="RLN19940.1"/>
    <property type="molecule type" value="Genomic_DNA"/>
</dbReference>
<feature type="coiled-coil region" evidence="1">
    <location>
        <begin position="39"/>
        <end position="80"/>
    </location>
</feature>
<evidence type="ECO:0000313" key="2">
    <source>
        <dbReference type="EMBL" id="RLN19940.1"/>
    </source>
</evidence>